<dbReference type="AlphaFoldDB" id="A0A507FBH2"/>
<feature type="transmembrane region" description="Helical" evidence="7">
    <location>
        <begin position="548"/>
        <end position="568"/>
    </location>
</feature>
<feature type="signal peptide" evidence="8">
    <location>
        <begin position="1"/>
        <end position="21"/>
    </location>
</feature>
<keyword evidence="4 7" id="KW-0472">Membrane</keyword>
<feature type="transmembrane region" description="Helical" evidence="7">
    <location>
        <begin position="643"/>
        <end position="663"/>
    </location>
</feature>
<evidence type="ECO:0000256" key="2">
    <source>
        <dbReference type="ARBA" id="ARBA00022692"/>
    </source>
</evidence>
<dbReference type="EMBL" id="QEAP01000209">
    <property type="protein sequence ID" value="TPX73085.1"/>
    <property type="molecule type" value="Genomic_DNA"/>
</dbReference>
<feature type="transmembrane region" description="Helical" evidence="7">
    <location>
        <begin position="589"/>
        <end position="610"/>
    </location>
</feature>
<evidence type="ECO:0000259" key="9">
    <source>
        <dbReference type="Pfam" id="PF00003"/>
    </source>
</evidence>
<evidence type="ECO:0000256" key="3">
    <source>
        <dbReference type="ARBA" id="ARBA00022989"/>
    </source>
</evidence>
<dbReference type="GO" id="GO:0016020">
    <property type="term" value="C:membrane"/>
    <property type="evidence" value="ECO:0007669"/>
    <property type="project" value="UniProtKB-SubCell"/>
</dbReference>
<feature type="transmembrane region" description="Helical" evidence="7">
    <location>
        <begin position="514"/>
        <end position="536"/>
    </location>
</feature>
<dbReference type="Pfam" id="PF01094">
    <property type="entry name" value="ANF_receptor"/>
    <property type="match status" value="1"/>
</dbReference>
<gene>
    <name evidence="11" type="ORF">CcCBS67573_g05634</name>
</gene>
<keyword evidence="3 7" id="KW-1133">Transmembrane helix</keyword>
<evidence type="ECO:0000256" key="7">
    <source>
        <dbReference type="SAM" id="Phobius"/>
    </source>
</evidence>
<dbReference type="PANTHER" id="PTHR24060">
    <property type="entry name" value="METABOTROPIC GLUTAMATE RECEPTOR"/>
    <property type="match status" value="1"/>
</dbReference>
<dbReference type="InterPro" id="IPR028082">
    <property type="entry name" value="Peripla_BP_I"/>
</dbReference>
<evidence type="ECO:0000256" key="6">
    <source>
        <dbReference type="ARBA" id="ARBA00023180"/>
    </source>
</evidence>
<evidence type="ECO:0000256" key="1">
    <source>
        <dbReference type="ARBA" id="ARBA00004141"/>
    </source>
</evidence>
<name>A0A507FBH2_9FUNG</name>
<feature type="transmembrane region" description="Helical" evidence="7">
    <location>
        <begin position="675"/>
        <end position="695"/>
    </location>
</feature>
<sequence length="877" mass="97360">MTMALAIVVAVLLLALDPVSGDTNITVGFISNYCAIKYLVFNRSLATNATPFYTPEVINVNGNSGWTYYSELAVLAAIDHANSNPSILPGVRVHLKRFTDCGEFYPEADVEYYGKSAGFAAAITATDIVDVHKDVIGVVGNEFSLTAKGIGQILSNAQIPYCATATSSSRFSDKNMYPYFWRVFANSRSQSLAALISHWKVKKVAIIYEKDDELGFAALRTMKISLSERKINIVSITGLNPDFDSQAKEMMNTTLHRTDIRYILVLGQPYFVRSVLLTREEMRLSGPRYVWVTNNGFLTDPGFDRTRLQGVIGPNVCQDAELVERVRELQQDVSRRALFEIPLRSISNFIEMSVQNIYDCTLMMLVGFSKLRVDPVTLSRRQVQDKMNFTLFQDLNYSGYSDFGKLTLNDEGNAQIPVCFVSMTEVAGKDILFARTDNAGNQIVEYDHSQRIFPGNSSIIPSDGSIEIISFGYSLRNSEGIAIVCLSVVGLLASVTGAAFLYKFQKSAIIRASCLPEMLLICFGCLCAYAALLLFVGIPTSTVCNSRILLVLFGYASITIPLVCKNLMMRWLFGQESSRKIEAIRKAKAVHRFSGIAAAFAYVAVSVLSIKELKFVPMEVLDGNESYVMCAMKVSRSATPMNVLYISTGLLWVTLVVAAVMSTKVRLVEYNETNQMVLVALFSGITFVLIKAMGAAANRFSDFKVCIIIWITTTAILGTMLGGRVVDVMQDHFSEQVSFPTSMQDCHNNNSRHSSSVLNFSPRKSIKMYSFRILDKGMKICVFKIKRRGIGMIFEKWMRGIASFHSLGSRKWICITTLQKSYCIVIDDATVMTCTSSSVEIQGSLKITMQLEDDAACQLFLDDLHGAIKDVESRNDN</sequence>
<dbReference type="InterPro" id="IPR050726">
    <property type="entry name" value="mGluR"/>
</dbReference>
<comment type="caution">
    <text evidence="11">The sequence shown here is derived from an EMBL/GenBank/DDBJ whole genome shotgun (WGS) entry which is preliminary data.</text>
</comment>
<keyword evidence="12" id="KW-1185">Reference proteome</keyword>
<feature type="chain" id="PRO_5021292514" description="G-protein coupled receptors family 3 profile domain-containing protein" evidence="8">
    <location>
        <begin position="22"/>
        <end position="877"/>
    </location>
</feature>
<dbReference type="SUPFAM" id="SSF53822">
    <property type="entry name" value="Periplasmic binding protein-like I"/>
    <property type="match status" value="1"/>
</dbReference>
<dbReference type="InterPro" id="IPR017978">
    <property type="entry name" value="GPCR_3_C"/>
</dbReference>
<dbReference type="InterPro" id="IPR000337">
    <property type="entry name" value="GPCR_3"/>
</dbReference>
<keyword evidence="8" id="KW-0732">Signal</keyword>
<dbReference type="OrthoDB" id="2120467at2759"/>
<dbReference type="InterPro" id="IPR001828">
    <property type="entry name" value="ANF_lig-bd_rcpt"/>
</dbReference>
<feature type="transmembrane region" description="Helical" evidence="7">
    <location>
        <begin position="707"/>
        <end position="726"/>
    </location>
</feature>
<evidence type="ECO:0008006" key="13">
    <source>
        <dbReference type="Google" id="ProtNLM"/>
    </source>
</evidence>
<feature type="domain" description="G-protein coupled receptors family 3 profile" evidence="9">
    <location>
        <begin position="475"/>
        <end position="720"/>
    </location>
</feature>
<dbReference type="Pfam" id="PF00003">
    <property type="entry name" value="7tm_3"/>
    <property type="match status" value="1"/>
</dbReference>
<keyword evidence="2 7" id="KW-0812">Transmembrane</keyword>
<feature type="transmembrane region" description="Helical" evidence="7">
    <location>
        <begin position="480"/>
        <end position="502"/>
    </location>
</feature>
<dbReference type="STRING" id="246404.A0A507FBH2"/>
<proteinExistence type="predicted"/>
<keyword evidence="6" id="KW-0325">Glycoprotein</keyword>
<accession>A0A507FBH2</accession>
<comment type="subcellular location">
    <subcellularLocation>
        <location evidence="1">Membrane</location>
        <topology evidence="1">Multi-pass membrane protein</topology>
    </subcellularLocation>
</comment>
<evidence type="ECO:0000256" key="5">
    <source>
        <dbReference type="ARBA" id="ARBA00023170"/>
    </source>
</evidence>
<dbReference type="PRINTS" id="PR00248">
    <property type="entry name" value="GPCRMGR"/>
</dbReference>
<evidence type="ECO:0000256" key="8">
    <source>
        <dbReference type="SAM" id="SignalP"/>
    </source>
</evidence>
<organism evidence="11 12">
    <name type="scientific">Chytriomyces confervae</name>
    <dbReference type="NCBI Taxonomy" id="246404"/>
    <lineage>
        <taxon>Eukaryota</taxon>
        <taxon>Fungi</taxon>
        <taxon>Fungi incertae sedis</taxon>
        <taxon>Chytridiomycota</taxon>
        <taxon>Chytridiomycota incertae sedis</taxon>
        <taxon>Chytridiomycetes</taxon>
        <taxon>Chytridiales</taxon>
        <taxon>Chytriomycetaceae</taxon>
        <taxon>Chytriomyces</taxon>
    </lineage>
</organism>
<evidence type="ECO:0000256" key="4">
    <source>
        <dbReference type="ARBA" id="ARBA00023136"/>
    </source>
</evidence>
<reference evidence="11 12" key="1">
    <citation type="journal article" date="2019" name="Sci. Rep.">
        <title>Comparative genomics of chytrid fungi reveal insights into the obligate biotrophic and pathogenic lifestyle of Synchytrium endobioticum.</title>
        <authorList>
            <person name="van de Vossenberg B.T.L.H."/>
            <person name="Warris S."/>
            <person name="Nguyen H.D.T."/>
            <person name="van Gent-Pelzer M.P.E."/>
            <person name="Joly D.L."/>
            <person name="van de Geest H.C."/>
            <person name="Bonants P.J.M."/>
            <person name="Smith D.S."/>
            <person name="Levesque C.A."/>
            <person name="van der Lee T.A.J."/>
        </authorList>
    </citation>
    <scope>NUCLEOTIDE SEQUENCE [LARGE SCALE GENOMIC DNA]</scope>
    <source>
        <strain evidence="11 12">CBS 675.73</strain>
    </source>
</reference>
<evidence type="ECO:0000313" key="11">
    <source>
        <dbReference type="EMBL" id="TPX73085.1"/>
    </source>
</evidence>
<dbReference type="Proteomes" id="UP000320333">
    <property type="component" value="Unassembled WGS sequence"/>
</dbReference>
<evidence type="ECO:0000313" key="12">
    <source>
        <dbReference type="Proteomes" id="UP000320333"/>
    </source>
</evidence>
<protein>
    <recommendedName>
        <fullName evidence="13">G-protein coupled receptors family 3 profile domain-containing protein</fullName>
    </recommendedName>
</protein>
<dbReference type="GO" id="GO:0004930">
    <property type="term" value="F:G protein-coupled receptor activity"/>
    <property type="evidence" value="ECO:0007669"/>
    <property type="project" value="InterPro"/>
</dbReference>
<evidence type="ECO:0000259" key="10">
    <source>
        <dbReference type="Pfam" id="PF01094"/>
    </source>
</evidence>
<keyword evidence="5" id="KW-0675">Receptor</keyword>
<feature type="domain" description="Receptor ligand binding region" evidence="10">
    <location>
        <begin position="71"/>
        <end position="372"/>
    </location>
</feature>
<dbReference type="Gene3D" id="3.40.50.2300">
    <property type="match status" value="2"/>
</dbReference>